<reference evidence="1" key="1">
    <citation type="submission" date="2021-01" db="EMBL/GenBank/DDBJ databases">
        <title>Description of Breznakiella homolactica.</title>
        <authorList>
            <person name="Song Y."/>
            <person name="Brune A."/>
        </authorList>
    </citation>
    <scope>NUCLEOTIDE SEQUENCE</scope>
    <source>
        <strain evidence="1">RmG30</strain>
    </source>
</reference>
<keyword evidence="2" id="KW-1185">Reference proteome</keyword>
<dbReference type="AlphaFoldDB" id="A0A7T7XRE7"/>
<sequence>MEIHNIAEDIVLSTVNDICDTIEQQGNPEKLCICGQCRLDTACYVLNRIPPHYVISNRGVARVDIETIERQQQEADIVALVHEGIRRVSHIQRPYVNHSAPRTEAAAAGNKPVFNIPTIIGRAFNGIDFSPAEAEIQLFRNGAVVPMKDYNWQNPYMLVKNTAGTFTFWPKPLEAEAAGIRETFEYSIKIAAPGFEELSHFFKIPVISELQTAESFSMQRTFKLPDLYLFPPGNDDNIGLA</sequence>
<protein>
    <submittedName>
        <fullName evidence="1">Late competence development ComFB family protein</fullName>
    </submittedName>
</protein>
<dbReference type="EMBL" id="CP067089">
    <property type="protein sequence ID" value="QQO11112.1"/>
    <property type="molecule type" value="Genomic_DNA"/>
</dbReference>
<dbReference type="Pfam" id="PF10719">
    <property type="entry name" value="ComFB"/>
    <property type="match status" value="1"/>
</dbReference>
<accession>A0A7T7XRE7</accession>
<organism evidence="1 2">
    <name type="scientific">Breznakiella homolactica</name>
    <dbReference type="NCBI Taxonomy" id="2798577"/>
    <lineage>
        <taxon>Bacteria</taxon>
        <taxon>Pseudomonadati</taxon>
        <taxon>Spirochaetota</taxon>
        <taxon>Spirochaetia</taxon>
        <taxon>Spirochaetales</taxon>
        <taxon>Breznakiellaceae</taxon>
        <taxon>Breznakiella</taxon>
    </lineage>
</organism>
<proteinExistence type="predicted"/>
<dbReference type="RefSeq" id="WP_215628421.1">
    <property type="nucleotide sequence ID" value="NZ_CP067089.2"/>
</dbReference>
<dbReference type="KEGG" id="bhc:JFL75_09395"/>
<name>A0A7T7XRE7_9SPIR</name>
<dbReference type="InterPro" id="IPR019657">
    <property type="entry name" value="ComFB"/>
</dbReference>
<gene>
    <name evidence="1" type="ORF">JFL75_09395</name>
</gene>
<evidence type="ECO:0000313" key="2">
    <source>
        <dbReference type="Proteomes" id="UP000595917"/>
    </source>
</evidence>
<dbReference type="Proteomes" id="UP000595917">
    <property type="component" value="Chromosome"/>
</dbReference>
<evidence type="ECO:0000313" key="1">
    <source>
        <dbReference type="EMBL" id="QQO11112.1"/>
    </source>
</evidence>